<protein>
    <recommendedName>
        <fullName evidence="10">Phosphoheptose isomerase</fullName>
        <ecNumber evidence="10">5.3.1.28</ecNumber>
    </recommendedName>
    <alternativeName>
        <fullName evidence="10">Sedoheptulose 7-phosphate isomerase</fullName>
    </alternativeName>
</protein>
<dbReference type="InterPro" id="IPR046348">
    <property type="entry name" value="SIS_dom_sf"/>
</dbReference>
<dbReference type="GO" id="GO:0097367">
    <property type="term" value="F:carbohydrate derivative binding"/>
    <property type="evidence" value="ECO:0007669"/>
    <property type="project" value="InterPro"/>
</dbReference>
<dbReference type="OrthoDB" id="9810929at2"/>
<comment type="cofactor">
    <cofactor evidence="10">
        <name>Zn(2+)</name>
        <dbReference type="ChEBI" id="CHEBI:29105"/>
    </cofactor>
    <text evidence="10">Binds 1 zinc ion per subunit.</text>
</comment>
<feature type="binding site" evidence="10">
    <location>
        <position position="177"/>
    </location>
    <ligand>
        <name>Zn(2+)</name>
        <dbReference type="ChEBI" id="CHEBI:29105"/>
    </ligand>
</feature>
<dbReference type="GO" id="GO:0008968">
    <property type="term" value="F:D-sedoheptulose 7-phosphate isomerase activity"/>
    <property type="evidence" value="ECO:0007669"/>
    <property type="project" value="UniProtKB-UniRule"/>
</dbReference>
<accession>A0A1M5P6P0</accession>
<dbReference type="PANTHER" id="PTHR30390">
    <property type="entry name" value="SEDOHEPTULOSE 7-PHOSPHATE ISOMERASE / DNAA INITIATOR-ASSOCIATING FACTOR FOR REPLICATION INITIATION"/>
    <property type="match status" value="1"/>
</dbReference>
<keyword evidence="13" id="KW-1185">Reference proteome</keyword>
<dbReference type="GO" id="GO:2001061">
    <property type="term" value="P:D-glycero-D-manno-heptose 7-phosphate biosynthetic process"/>
    <property type="evidence" value="ECO:0007669"/>
    <property type="project" value="UniProtKB-UniPathway"/>
</dbReference>
<dbReference type="GO" id="GO:0008270">
    <property type="term" value="F:zinc ion binding"/>
    <property type="evidence" value="ECO:0007669"/>
    <property type="project" value="UniProtKB-UniRule"/>
</dbReference>
<feature type="binding site" evidence="10">
    <location>
        <position position="177"/>
    </location>
    <ligand>
        <name>substrate</name>
    </ligand>
</feature>
<comment type="subcellular location">
    <subcellularLocation>
        <location evidence="3 10">Cytoplasm</location>
    </subcellularLocation>
</comment>
<evidence type="ECO:0000256" key="6">
    <source>
        <dbReference type="ARBA" id="ARBA00022723"/>
    </source>
</evidence>
<evidence type="ECO:0000256" key="9">
    <source>
        <dbReference type="ARBA" id="ARBA00023277"/>
    </source>
</evidence>
<proteinExistence type="inferred from homology"/>
<dbReference type="EMBL" id="FQWZ01000004">
    <property type="protein sequence ID" value="SHG97357.1"/>
    <property type="molecule type" value="Genomic_DNA"/>
</dbReference>
<keyword evidence="8 10" id="KW-0413">Isomerase</keyword>
<name>A0A1M5P6P0_9GAMM</name>
<evidence type="ECO:0000313" key="12">
    <source>
        <dbReference type="EMBL" id="SHG97357.1"/>
    </source>
</evidence>
<dbReference type="Pfam" id="PF13580">
    <property type="entry name" value="SIS_2"/>
    <property type="match status" value="1"/>
</dbReference>
<comment type="pathway">
    <text evidence="10">Carbohydrate biosynthesis; D-glycero-D-manno-heptose 7-phosphate biosynthesis; D-glycero-alpha-D-manno-heptose 7-phosphate and D-glycero-beta-D-manno-heptose 7-phosphate from sedoheptulose 7-phosphate: step 1/1.</text>
</comment>
<gene>
    <name evidence="10" type="primary">gmhA</name>
    <name evidence="12" type="ORF">SAMN04488068_2050</name>
</gene>
<comment type="catalytic activity">
    <reaction evidence="1 10">
        <text>2 D-sedoheptulose 7-phosphate = D-glycero-alpha-D-manno-heptose 7-phosphate + D-glycero-beta-D-manno-heptose 7-phosphate</text>
        <dbReference type="Rhea" id="RHEA:27489"/>
        <dbReference type="ChEBI" id="CHEBI:57483"/>
        <dbReference type="ChEBI" id="CHEBI:60203"/>
        <dbReference type="ChEBI" id="CHEBI:60204"/>
        <dbReference type="EC" id="5.3.1.28"/>
    </reaction>
</comment>
<dbReference type="PANTHER" id="PTHR30390:SF6">
    <property type="entry name" value="DNAA INITIATOR-ASSOCIATING PROTEIN DIAA"/>
    <property type="match status" value="1"/>
</dbReference>
<comment type="miscellaneous">
    <text evidence="10">The reaction produces a racemic mixture of D-glycero-alpha-D-manno-heptose 7-phosphate and D-glycero-beta-D-manno-heptose 7-phosphate.</text>
</comment>
<dbReference type="PROSITE" id="PS51464">
    <property type="entry name" value="SIS"/>
    <property type="match status" value="1"/>
</dbReference>
<dbReference type="Proteomes" id="UP000199758">
    <property type="component" value="Unassembled WGS sequence"/>
</dbReference>
<feature type="binding site" evidence="10">
    <location>
        <position position="67"/>
    </location>
    <ligand>
        <name>Zn(2+)</name>
        <dbReference type="ChEBI" id="CHEBI:29105"/>
    </ligand>
</feature>
<dbReference type="UniPathway" id="UPA00041">
    <property type="reaction ID" value="UER00436"/>
</dbReference>
<evidence type="ECO:0000256" key="8">
    <source>
        <dbReference type="ARBA" id="ARBA00023235"/>
    </source>
</evidence>
<dbReference type="InterPro" id="IPR050099">
    <property type="entry name" value="SIS_GmhA/DiaA_subfam"/>
</dbReference>
<feature type="domain" description="SIS" evidence="11">
    <location>
        <begin position="43"/>
        <end position="201"/>
    </location>
</feature>
<evidence type="ECO:0000256" key="2">
    <source>
        <dbReference type="ARBA" id="ARBA00003172"/>
    </source>
</evidence>
<organism evidence="12 13">
    <name type="scientific">Hydrocarboniphaga daqingensis</name>
    <dbReference type="NCBI Taxonomy" id="490188"/>
    <lineage>
        <taxon>Bacteria</taxon>
        <taxon>Pseudomonadati</taxon>
        <taxon>Pseudomonadota</taxon>
        <taxon>Gammaproteobacteria</taxon>
        <taxon>Nevskiales</taxon>
        <taxon>Nevskiaceae</taxon>
        <taxon>Hydrocarboniphaga</taxon>
    </lineage>
</organism>
<feature type="binding site" evidence="10">
    <location>
        <begin position="100"/>
        <end position="101"/>
    </location>
    <ligand>
        <name>substrate</name>
    </ligand>
</feature>
<comment type="function">
    <text evidence="2 10">Catalyzes the isomerization of sedoheptulose 7-phosphate in D-glycero-D-manno-heptose 7-phosphate.</text>
</comment>
<comment type="similarity">
    <text evidence="4 10">Belongs to the SIS family. GmhA subfamily.</text>
</comment>
<evidence type="ECO:0000256" key="4">
    <source>
        <dbReference type="ARBA" id="ARBA00009894"/>
    </source>
</evidence>
<dbReference type="RefSeq" id="WP_072897144.1">
    <property type="nucleotide sequence ID" value="NZ_FQWZ01000004.1"/>
</dbReference>
<keyword evidence="6 10" id="KW-0479">Metal-binding</keyword>
<dbReference type="HAMAP" id="MF_00067">
    <property type="entry name" value="GmhA"/>
    <property type="match status" value="1"/>
</dbReference>
<comment type="subunit">
    <text evidence="10">Homotetramer.</text>
</comment>
<evidence type="ECO:0000256" key="7">
    <source>
        <dbReference type="ARBA" id="ARBA00022833"/>
    </source>
</evidence>
<dbReference type="GO" id="GO:0005737">
    <property type="term" value="C:cytoplasm"/>
    <property type="evidence" value="ECO:0007669"/>
    <property type="project" value="UniProtKB-SubCell"/>
</dbReference>
<feature type="binding site" evidence="10">
    <location>
        <position position="71"/>
    </location>
    <ligand>
        <name>substrate</name>
    </ligand>
</feature>
<keyword evidence="9 10" id="KW-0119">Carbohydrate metabolism</keyword>
<evidence type="ECO:0000256" key="1">
    <source>
        <dbReference type="ARBA" id="ARBA00000348"/>
    </source>
</evidence>
<feature type="binding site" evidence="10">
    <location>
        <begin position="58"/>
        <end position="60"/>
    </location>
    <ligand>
        <name>substrate</name>
    </ligand>
</feature>
<dbReference type="InterPro" id="IPR004515">
    <property type="entry name" value="Phosphoheptose_Isoase"/>
</dbReference>
<keyword evidence="7 10" id="KW-0862">Zinc</keyword>
<sequence>MSLPLPITDATVAALVADSAAFKQRMLADRALLSATATVAQVCVDAYRAGNKLLIAGNGGSAADAQHFSAELVARFEFDRPGLPAIALTTDTSALTAIGNDYGYERLFSRQVEALARPGDVFVGLSTSGNSRNVLKAMEQARSQGVICVALCGQGGRIHELADHVLAMPSTHTPRIQEGHGLIVHILCAMIESALFAAEHQPEPTA</sequence>
<reference evidence="12 13" key="1">
    <citation type="submission" date="2016-11" db="EMBL/GenBank/DDBJ databases">
        <authorList>
            <person name="Jaros S."/>
            <person name="Januszkiewicz K."/>
            <person name="Wedrychowicz H."/>
        </authorList>
    </citation>
    <scope>NUCLEOTIDE SEQUENCE [LARGE SCALE GENOMIC DNA]</scope>
    <source>
        <strain evidence="12 13">CGMCC 1.7049</strain>
    </source>
</reference>
<dbReference type="Gene3D" id="3.40.50.10490">
    <property type="entry name" value="Glucose-6-phosphate isomerase like protein, domain 1"/>
    <property type="match status" value="1"/>
</dbReference>
<evidence type="ECO:0000259" key="11">
    <source>
        <dbReference type="PROSITE" id="PS51464"/>
    </source>
</evidence>
<feature type="binding site" evidence="10">
    <location>
        <position position="131"/>
    </location>
    <ligand>
        <name>substrate</name>
    </ligand>
</feature>
<dbReference type="SUPFAM" id="SSF53697">
    <property type="entry name" value="SIS domain"/>
    <property type="match status" value="1"/>
</dbReference>
<dbReference type="InterPro" id="IPR001347">
    <property type="entry name" value="SIS_dom"/>
</dbReference>
<feature type="binding site" evidence="10">
    <location>
        <position position="71"/>
    </location>
    <ligand>
        <name>Zn(2+)</name>
        <dbReference type="ChEBI" id="CHEBI:29105"/>
    </ligand>
</feature>
<dbReference type="EC" id="5.3.1.28" evidence="10"/>
<dbReference type="CDD" id="cd05006">
    <property type="entry name" value="SIS_GmhA"/>
    <property type="match status" value="1"/>
</dbReference>
<evidence type="ECO:0000256" key="3">
    <source>
        <dbReference type="ARBA" id="ARBA00004496"/>
    </source>
</evidence>
<feature type="binding site" evidence="10">
    <location>
        <begin position="126"/>
        <end position="128"/>
    </location>
    <ligand>
        <name>substrate</name>
    </ligand>
</feature>
<dbReference type="GO" id="GO:0005975">
    <property type="term" value="P:carbohydrate metabolic process"/>
    <property type="evidence" value="ECO:0007669"/>
    <property type="project" value="UniProtKB-UniRule"/>
</dbReference>
<dbReference type="AlphaFoldDB" id="A0A1M5P6P0"/>
<evidence type="ECO:0000313" key="13">
    <source>
        <dbReference type="Proteomes" id="UP000199758"/>
    </source>
</evidence>
<feature type="binding site" evidence="10">
    <location>
        <position position="185"/>
    </location>
    <ligand>
        <name>Zn(2+)</name>
        <dbReference type="ChEBI" id="CHEBI:29105"/>
    </ligand>
</feature>
<dbReference type="STRING" id="490188.SAMN04488068_2050"/>
<keyword evidence="5 10" id="KW-0963">Cytoplasm</keyword>
<evidence type="ECO:0000256" key="10">
    <source>
        <dbReference type="HAMAP-Rule" id="MF_00067"/>
    </source>
</evidence>
<dbReference type="InterPro" id="IPR035461">
    <property type="entry name" value="GmhA/DiaA"/>
</dbReference>
<evidence type="ECO:0000256" key="5">
    <source>
        <dbReference type="ARBA" id="ARBA00022490"/>
    </source>
</evidence>